<evidence type="ECO:0000256" key="2">
    <source>
        <dbReference type="HAMAP-Rule" id="MF_01940"/>
    </source>
</evidence>
<keyword evidence="1 2" id="KW-0378">Hydrolase</keyword>
<name>A0A7X2IP24_9BURK</name>
<comment type="function">
    <text evidence="2">Hydrolyzes RNA 2',3'-cyclic phosphodiester to an RNA 2'-phosphomonoester.</text>
</comment>
<accession>A0A7X2IP24</accession>
<dbReference type="AlphaFoldDB" id="A0A7X2IP24"/>
<dbReference type="PANTHER" id="PTHR35561:SF1">
    <property type="entry name" value="RNA 2',3'-CYCLIC PHOSPHODIESTERASE"/>
    <property type="match status" value="1"/>
</dbReference>
<feature type="short sequence motif" description="HXTX 1" evidence="2">
    <location>
        <begin position="46"/>
        <end position="49"/>
    </location>
</feature>
<dbReference type="Pfam" id="PF13563">
    <property type="entry name" value="2_5_RNA_ligase2"/>
    <property type="match status" value="1"/>
</dbReference>
<proteinExistence type="inferred from homology"/>
<dbReference type="InterPro" id="IPR004175">
    <property type="entry name" value="RNA_CPDase"/>
</dbReference>
<feature type="short sequence motif" description="HXTX 2" evidence="2">
    <location>
        <begin position="129"/>
        <end position="132"/>
    </location>
</feature>
<comment type="catalytic activity">
    <reaction evidence="2">
        <text>a 3'-end 2',3'-cyclophospho-ribonucleotide-RNA + H2O = a 3'-end 2'-phospho-ribonucleotide-RNA + H(+)</text>
        <dbReference type="Rhea" id="RHEA:11828"/>
        <dbReference type="Rhea" id="RHEA-COMP:10464"/>
        <dbReference type="Rhea" id="RHEA-COMP:17353"/>
        <dbReference type="ChEBI" id="CHEBI:15377"/>
        <dbReference type="ChEBI" id="CHEBI:15378"/>
        <dbReference type="ChEBI" id="CHEBI:83064"/>
        <dbReference type="ChEBI" id="CHEBI:173113"/>
        <dbReference type="EC" id="3.1.4.58"/>
    </reaction>
</comment>
<comment type="caution">
    <text evidence="3">The sequence shown here is derived from an EMBL/GenBank/DDBJ whole genome shotgun (WGS) entry which is preliminary data.</text>
</comment>
<dbReference type="SUPFAM" id="SSF55144">
    <property type="entry name" value="LigT-like"/>
    <property type="match status" value="1"/>
</dbReference>
<organism evidence="3 4">
    <name type="scientific">Pseudoduganella rivuli</name>
    <dbReference type="NCBI Taxonomy" id="2666085"/>
    <lineage>
        <taxon>Bacteria</taxon>
        <taxon>Pseudomonadati</taxon>
        <taxon>Pseudomonadota</taxon>
        <taxon>Betaproteobacteria</taxon>
        <taxon>Burkholderiales</taxon>
        <taxon>Oxalobacteraceae</taxon>
        <taxon>Telluria group</taxon>
        <taxon>Pseudoduganella</taxon>
    </lineage>
</organism>
<sequence>MISNDSPAAVKRKLFFALWPDPATRAALASLLPLVQGRHIPPAKLHLTLAFLGQQEESRLPILLEILRCLPVPAMRLQIDCLGYFARPHIAWAGMAQPPEALLDMQAQLMAALTAAGFDPATHGAFKPHITLAREAKQAPAETAFAPVSWNVAQVALVESVMATGDYVPIAFNP</sequence>
<dbReference type="GO" id="GO:0004113">
    <property type="term" value="F:2',3'-cyclic-nucleotide 3'-phosphodiesterase activity"/>
    <property type="evidence" value="ECO:0007669"/>
    <property type="project" value="InterPro"/>
</dbReference>
<feature type="active site" description="Proton donor" evidence="2">
    <location>
        <position position="46"/>
    </location>
</feature>
<dbReference type="NCBIfam" id="TIGR02258">
    <property type="entry name" value="2_5_ligase"/>
    <property type="match status" value="1"/>
</dbReference>
<comment type="similarity">
    <text evidence="2">Belongs to the 2H phosphoesterase superfamily. ThpR family.</text>
</comment>
<dbReference type="HAMAP" id="MF_01940">
    <property type="entry name" value="RNA_CPDase"/>
    <property type="match status" value="1"/>
</dbReference>
<evidence type="ECO:0000313" key="3">
    <source>
        <dbReference type="EMBL" id="MRV73414.1"/>
    </source>
</evidence>
<protein>
    <recommendedName>
        <fullName evidence="2">RNA 2',3'-cyclic phosphodiesterase</fullName>
        <shortName evidence="2">RNA 2',3'-CPDase</shortName>
        <ecNumber evidence="2">3.1.4.58</ecNumber>
    </recommendedName>
</protein>
<dbReference type="EC" id="3.1.4.58" evidence="2"/>
<gene>
    <name evidence="3" type="primary">thpR</name>
    <name evidence="3" type="ORF">GJ700_17015</name>
</gene>
<evidence type="ECO:0000313" key="4">
    <source>
        <dbReference type="Proteomes" id="UP000446768"/>
    </source>
</evidence>
<dbReference type="EMBL" id="WKJJ01000010">
    <property type="protein sequence ID" value="MRV73414.1"/>
    <property type="molecule type" value="Genomic_DNA"/>
</dbReference>
<feature type="active site" description="Proton acceptor" evidence="2">
    <location>
        <position position="129"/>
    </location>
</feature>
<dbReference type="PANTHER" id="PTHR35561">
    <property type="entry name" value="RNA 2',3'-CYCLIC PHOSPHODIESTERASE"/>
    <property type="match status" value="1"/>
</dbReference>
<keyword evidence="4" id="KW-1185">Reference proteome</keyword>
<dbReference type="RefSeq" id="WP_154375968.1">
    <property type="nucleotide sequence ID" value="NZ_WKJJ01000010.1"/>
</dbReference>
<evidence type="ECO:0000256" key="1">
    <source>
        <dbReference type="ARBA" id="ARBA00022801"/>
    </source>
</evidence>
<dbReference type="Gene3D" id="3.90.1140.10">
    <property type="entry name" value="Cyclic phosphodiesterase"/>
    <property type="match status" value="1"/>
</dbReference>
<dbReference type="GO" id="GO:0008664">
    <property type="term" value="F:RNA 2',3'-cyclic 3'-phosphodiesterase activity"/>
    <property type="evidence" value="ECO:0007669"/>
    <property type="project" value="UniProtKB-EC"/>
</dbReference>
<dbReference type="InterPro" id="IPR009097">
    <property type="entry name" value="Cyclic_Pdiesterase"/>
</dbReference>
<reference evidence="3 4" key="1">
    <citation type="submission" date="2019-11" db="EMBL/GenBank/DDBJ databases">
        <title>Novel species isolated from a subtropical stream in China.</title>
        <authorList>
            <person name="Lu H."/>
        </authorList>
    </citation>
    <scope>NUCLEOTIDE SEQUENCE [LARGE SCALE GENOMIC DNA]</scope>
    <source>
        <strain evidence="3 4">FT92W</strain>
    </source>
</reference>
<dbReference type="Proteomes" id="UP000446768">
    <property type="component" value="Unassembled WGS sequence"/>
</dbReference>